<protein>
    <recommendedName>
        <fullName evidence="3">FIST domain-containing protein</fullName>
    </recommendedName>
</protein>
<dbReference type="KEGG" id="pco:PHACADRAFT_59601"/>
<dbReference type="AlphaFoldDB" id="K5WFD8"/>
<accession>K5WFD8</accession>
<organism evidence="1 2">
    <name type="scientific">Phanerochaete carnosa (strain HHB-10118-sp)</name>
    <name type="common">White-rot fungus</name>
    <name type="synonym">Peniophora carnosa</name>
    <dbReference type="NCBI Taxonomy" id="650164"/>
    <lineage>
        <taxon>Eukaryota</taxon>
        <taxon>Fungi</taxon>
        <taxon>Dikarya</taxon>
        <taxon>Basidiomycota</taxon>
        <taxon>Agaricomycotina</taxon>
        <taxon>Agaricomycetes</taxon>
        <taxon>Polyporales</taxon>
        <taxon>Phanerochaetaceae</taxon>
        <taxon>Phanerochaete</taxon>
    </lineage>
</organism>
<dbReference type="EMBL" id="JH930670">
    <property type="protein sequence ID" value="EKM48877.1"/>
    <property type="molecule type" value="Genomic_DNA"/>
</dbReference>
<gene>
    <name evidence="1" type="ORF">PHACADRAFT_59601</name>
</gene>
<proteinExistence type="predicted"/>
<evidence type="ECO:0000313" key="2">
    <source>
        <dbReference type="Proteomes" id="UP000008370"/>
    </source>
</evidence>
<dbReference type="OrthoDB" id="10251508at2759"/>
<feature type="non-terminal residue" evidence="1">
    <location>
        <position position="275"/>
    </location>
</feature>
<dbReference type="RefSeq" id="XP_007402569.1">
    <property type="nucleotide sequence ID" value="XM_007402507.1"/>
</dbReference>
<dbReference type="GeneID" id="18920131"/>
<dbReference type="HOGENOM" id="CLU_051231_0_0_1"/>
<name>K5WFD8_PHACS</name>
<evidence type="ECO:0008006" key="3">
    <source>
        <dbReference type="Google" id="ProtNLM"/>
    </source>
</evidence>
<evidence type="ECO:0000313" key="1">
    <source>
        <dbReference type="EMBL" id="EKM48877.1"/>
    </source>
</evidence>
<sequence>AVGCLSAPLLQLEYEGTTTNNPTICSVATFDEKTATPFRSTIPGKEPIQVGRWHAFRKRDEKTSLESLPQESEGINWESVWAKNRSAPDVPPELRGLRPEDVQTILYLSDSAPEGLAQSLSKFDRSSKLGFIASSTPFVNGRPHTLFFGNEVHSAGAVGIAFTSDGSAKPRMDMEFPELNAITDRLLTVTDIEGNMVHTLDGANPSHLILSAIEKLNGKATPTHVDIGIKEDEFFLGVHRDGKLYQLYTIQGGDPARGTIALRSDATPDIGSKVK</sequence>
<keyword evidence="2" id="KW-1185">Reference proteome</keyword>
<reference evidence="1 2" key="1">
    <citation type="journal article" date="2012" name="BMC Genomics">
        <title>Comparative genomics of the white-rot fungi, Phanerochaete carnosa and P. chrysosporium, to elucidate the genetic basis of the distinct wood types they colonize.</title>
        <authorList>
            <person name="Suzuki H."/>
            <person name="MacDonald J."/>
            <person name="Syed K."/>
            <person name="Salamov A."/>
            <person name="Hori C."/>
            <person name="Aerts A."/>
            <person name="Henrissat B."/>
            <person name="Wiebenga A."/>
            <person name="vanKuyk P.A."/>
            <person name="Barry K."/>
            <person name="Lindquist E."/>
            <person name="LaButti K."/>
            <person name="Lapidus A."/>
            <person name="Lucas S."/>
            <person name="Coutinho P."/>
            <person name="Gong Y."/>
            <person name="Samejima M."/>
            <person name="Mahadevan R."/>
            <person name="Abou-Zaid M."/>
            <person name="de Vries R.P."/>
            <person name="Igarashi K."/>
            <person name="Yadav J.S."/>
            <person name="Grigoriev I.V."/>
            <person name="Master E.R."/>
        </authorList>
    </citation>
    <scope>NUCLEOTIDE SEQUENCE [LARGE SCALE GENOMIC DNA]</scope>
    <source>
        <strain evidence="1 2">HHB-10118-sp</strain>
    </source>
</reference>
<feature type="non-terminal residue" evidence="1">
    <location>
        <position position="1"/>
    </location>
</feature>
<dbReference type="Proteomes" id="UP000008370">
    <property type="component" value="Unassembled WGS sequence"/>
</dbReference>
<dbReference type="InParanoid" id="K5WFD8"/>